<evidence type="ECO:0000313" key="2">
    <source>
        <dbReference type="EMBL" id="KAK6208712.1"/>
    </source>
</evidence>
<gene>
    <name evidence="2" type="ORF">QIS74_12230</name>
</gene>
<dbReference type="Proteomes" id="UP001327957">
    <property type="component" value="Unassembled WGS sequence"/>
</dbReference>
<organism evidence="2 3">
    <name type="scientific">Colletotrichum tabaci</name>
    <dbReference type="NCBI Taxonomy" id="1209068"/>
    <lineage>
        <taxon>Eukaryota</taxon>
        <taxon>Fungi</taxon>
        <taxon>Dikarya</taxon>
        <taxon>Ascomycota</taxon>
        <taxon>Pezizomycotina</taxon>
        <taxon>Sordariomycetes</taxon>
        <taxon>Hypocreomycetidae</taxon>
        <taxon>Glomerellales</taxon>
        <taxon>Glomerellaceae</taxon>
        <taxon>Colletotrichum</taxon>
        <taxon>Colletotrichum destructivum species complex</taxon>
    </lineage>
</organism>
<comment type="caution">
    <text evidence="2">The sequence shown here is derived from an EMBL/GenBank/DDBJ whole genome shotgun (WGS) entry which is preliminary data.</text>
</comment>
<proteinExistence type="predicted"/>
<name>A0AAV9SWB1_9PEZI</name>
<reference evidence="2 3" key="1">
    <citation type="submission" date="2023-04" db="EMBL/GenBank/DDBJ databases">
        <title>Colletotrichum tabacum stain YC1 causing leaf anthracnose on Nicotiana tabacum(L.) cv.</title>
        <authorList>
            <person name="Ji Z."/>
            <person name="Wang M."/>
            <person name="Zhang J."/>
            <person name="Wang N."/>
            <person name="Zhou Z."/>
        </authorList>
    </citation>
    <scope>NUCLEOTIDE SEQUENCE [LARGE SCALE GENOMIC DNA]</scope>
    <source>
        <strain evidence="2 3">YC1</strain>
    </source>
</reference>
<protein>
    <submittedName>
        <fullName evidence="2">Uncharacterized protein</fullName>
    </submittedName>
</protein>
<evidence type="ECO:0000256" key="1">
    <source>
        <dbReference type="SAM" id="MobiDB-lite"/>
    </source>
</evidence>
<feature type="region of interest" description="Disordered" evidence="1">
    <location>
        <begin position="1"/>
        <end position="66"/>
    </location>
</feature>
<sequence>MSTIDCSNRRGFASSSSNDGSWIEHETPSEANSTDSIGADNSASLVSRSSTRGTQPFSSSSSSAAASRGSIALVYLVSTSTTAVSAAAASSRSSTIPVYHVFTSSTTPSTAAAPGNGP</sequence>
<dbReference type="EMBL" id="JASAOK010000049">
    <property type="protein sequence ID" value="KAK6208712.1"/>
    <property type="molecule type" value="Genomic_DNA"/>
</dbReference>
<evidence type="ECO:0000313" key="3">
    <source>
        <dbReference type="Proteomes" id="UP001327957"/>
    </source>
</evidence>
<feature type="compositionally biased region" description="Polar residues" evidence="1">
    <location>
        <begin position="29"/>
        <end position="57"/>
    </location>
</feature>
<dbReference type="AlphaFoldDB" id="A0AAV9SWB1"/>
<accession>A0AAV9SWB1</accession>
<keyword evidence="3" id="KW-1185">Reference proteome</keyword>